<reference evidence="1" key="1">
    <citation type="submission" date="2020-07" db="EMBL/GenBank/DDBJ databases">
        <title>Draft Genome Sequence of a Deep-Sea Yeast, Naganishia (Cryptococcus) liquefaciens strain N6.</title>
        <authorList>
            <person name="Han Y.W."/>
            <person name="Kajitani R."/>
            <person name="Morimoto H."/>
            <person name="Parhat M."/>
            <person name="Tsubouchi H."/>
            <person name="Bakenova O."/>
            <person name="Ogata M."/>
            <person name="Argunhan B."/>
            <person name="Aoki R."/>
            <person name="Kajiwara S."/>
            <person name="Itoh T."/>
            <person name="Iwasaki H."/>
        </authorList>
    </citation>
    <scope>NUCLEOTIDE SEQUENCE</scope>
    <source>
        <strain evidence="1">N6</strain>
    </source>
</reference>
<dbReference type="AlphaFoldDB" id="A0A8H3YD33"/>
<accession>A0A8H3YD33</accession>
<name>A0A8H3YD33_9TREE</name>
<evidence type="ECO:0000313" key="2">
    <source>
        <dbReference type="Proteomes" id="UP000620104"/>
    </source>
</evidence>
<evidence type="ECO:0000313" key="1">
    <source>
        <dbReference type="EMBL" id="GHJ84970.1"/>
    </source>
</evidence>
<gene>
    <name evidence="1" type="ORF">NliqN6_1372</name>
</gene>
<dbReference type="Proteomes" id="UP000620104">
    <property type="component" value="Unassembled WGS sequence"/>
</dbReference>
<comment type="caution">
    <text evidence="1">The sequence shown here is derived from an EMBL/GenBank/DDBJ whole genome shotgun (WGS) entry which is preliminary data.</text>
</comment>
<keyword evidence="2" id="KW-1185">Reference proteome</keyword>
<sequence length="563" mass="63849">MKVTSRNVAWIKSLAALFLTSAIITISLGQYHIRYRPQKITAFSLPDERDHTGYSAAERLMMEGVRTGACDNWQPPTLNRTRMRSGCWKDRWFDQLSGVLDNWEEEGYSRLSFADNLNKDNHDNLKRLLFCLPHYSLPISPDAPEECQHQNSLTVMLSAHWWTDMARGTGTEPSGEVVHLRPIMQALDRAHYTILTIYHKDYAGLIKMYSALPDVISTIWAEDRLVVSCMADPRCRSDFPQEEKDRIGLSEVKGLIPSWKMVTLTFWALKSQSSWEWGQRDGDGFTFNTLSHDWIVSPYAYPGHHYIPFSLEETCSSIPIVPNSKRRDQAVILGKLSKYFYPEKMWGIPPPIETWLDFEKRTGLSLIANAKAWGPEALGVPAGIDNHGPQSFDNYTAEVGRSKMMIALGFPVISPSPYLALCQGVPVLLPYSGDTPTPAGFDLYEGSLTQHGPAALLGEPYVYSYKPHDMDTFWIAVEKAKNNPIDPYIPDEMRLSNVYRLALQLINRDARALAQDIKDARRERGEREDALVPEYVVETIQKNGWLTRLKADGTVSKELVVED</sequence>
<dbReference type="OrthoDB" id="2113294at2759"/>
<organism evidence="1 2">
    <name type="scientific">Naganishia liquefaciens</name>
    <dbReference type="NCBI Taxonomy" id="104408"/>
    <lineage>
        <taxon>Eukaryota</taxon>
        <taxon>Fungi</taxon>
        <taxon>Dikarya</taxon>
        <taxon>Basidiomycota</taxon>
        <taxon>Agaricomycotina</taxon>
        <taxon>Tremellomycetes</taxon>
        <taxon>Filobasidiales</taxon>
        <taxon>Filobasidiaceae</taxon>
        <taxon>Naganishia</taxon>
    </lineage>
</organism>
<protein>
    <submittedName>
        <fullName evidence="1">Uncharacterized protein</fullName>
    </submittedName>
</protein>
<proteinExistence type="predicted"/>
<dbReference type="EMBL" id="BLZA01000010">
    <property type="protein sequence ID" value="GHJ84970.1"/>
    <property type="molecule type" value="Genomic_DNA"/>
</dbReference>